<feature type="compositionally biased region" description="Polar residues" evidence="1">
    <location>
        <begin position="267"/>
        <end position="279"/>
    </location>
</feature>
<dbReference type="EMBL" id="JABMIG020000309">
    <property type="protein sequence ID" value="KAL3781670.1"/>
    <property type="molecule type" value="Genomic_DNA"/>
</dbReference>
<keyword evidence="3" id="KW-1185">Reference proteome</keyword>
<feature type="region of interest" description="Disordered" evidence="1">
    <location>
        <begin position="252"/>
        <end position="280"/>
    </location>
</feature>
<gene>
    <name evidence="2" type="ORF">HJC23_007302</name>
</gene>
<dbReference type="Proteomes" id="UP001516023">
    <property type="component" value="Unassembled WGS sequence"/>
</dbReference>
<feature type="region of interest" description="Disordered" evidence="1">
    <location>
        <begin position="946"/>
        <end position="972"/>
    </location>
</feature>
<feature type="compositionally biased region" description="Polar residues" evidence="1">
    <location>
        <begin position="605"/>
        <end position="628"/>
    </location>
</feature>
<name>A0ABD3P0E7_9STRA</name>
<evidence type="ECO:0000256" key="1">
    <source>
        <dbReference type="SAM" id="MobiDB-lite"/>
    </source>
</evidence>
<proteinExistence type="predicted"/>
<evidence type="ECO:0000313" key="3">
    <source>
        <dbReference type="Proteomes" id="UP001516023"/>
    </source>
</evidence>
<comment type="caution">
    <text evidence="2">The sequence shown here is derived from an EMBL/GenBank/DDBJ whole genome shotgun (WGS) entry which is preliminary data.</text>
</comment>
<feature type="region of interest" description="Disordered" evidence="1">
    <location>
        <begin position="603"/>
        <end position="649"/>
    </location>
</feature>
<evidence type="ECO:0000313" key="2">
    <source>
        <dbReference type="EMBL" id="KAL3781670.1"/>
    </source>
</evidence>
<accession>A0ABD3P0E7</accession>
<organism evidence="2 3">
    <name type="scientific">Cyclotella cryptica</name>
    <dbReference type="NCBI Taxonomy" id="29204"/>
    <lineage>
        <taxon>Eukaryota</taxon>
        <taxon>Sar</taxon>
        <taxon>Stramenopiles</taxon>
        <taxon>Ochrophyta</taxon>
        <taxon>Bacillariophyta</taxon>
        <taxon>Coscinodiscophyceae</taxon>
        <taxon>Thalassiosirophycidae</taxon>
        <taxon>Stephanodiscales</taxon>
        <taxon>Stephanodiscaceae</taxon>
        <taxon>Cyclotella</taxon>
    </lineage>
</organism>
<sequence>MPSQMPVMTRSYNKRTDSKPYVADDTCSVSTNQITSNNPFCDNVANHFYIHCVQPLNTLLSNSFQDGRFDKKERLLVEEAFRQERCAVIAGKGVDAVLMEKHLRRKRIAEQRKMRERQLAKMQAQAEIQVRRQRLESKNDGKHFLLADDGTHDSSDLGSLIITENEAKPGVRVESSTIPRTEPEPEPRLVVSSFKDASGRVRNMLLRSTHQHVNKTFQQPMVAMKKVWNSPTKPSVNKKGFNVKATVFSRQSKNGCSENRSADDDTLSLSNPPSESSCAGNDLTVTEVCEREFPVPSVTVEQAQKAFDSKPIVASARKAVGRDTSQKSDPSDYREGKWIDACVVALDRAHLITKEGNKNLLLVDNDCSVENRQVEKPKDGCCSEDKTLTRAASPWDVFPSSKSDGDEILKPHVKDSNRLNETKTEKWWEEEEELLDPVENCAGIQSEDHDSVTITAIEDTCLLEQGTESNERANADILGGLSQRKDDDQFSNSKDNDLDMDDFARSISGKYSTMTSRRINEEARNVDKLFSLHDVDTNAETQLWGDINESILCRNMMCGEKEHRHIHEVYRADDYNSFCTDNTEPTDERLPTPNISKMLNRREYSSTSHENLTRQCVSSRDSMTTGEGNSVGVDSPSCNGKNHGEPEISHPSVITIPLRAQRSVENSPTSLIDESTRSDERSRVTVDMNVPRISSDLRRNTRDKISATMLNSNEIERSSFSSCVSHDAAKSSEMYRMRMNRSMNSSHLASIRAISHYENTATLHPEVVDDGRNSLIDEHRRSHHTRRMTKQEHQYEEKLRAAKLRQTQIHDTHYEMKPLAFSSYFSHDVGHASVLRYVSSRRDANMSIIDDANCHTFLEESGNSAYNELEHSAIISRFSCDLSKANNMNRPMMIRREGSNDFAVDQPGSLRSSHIYDQEDEDRPHAEDDFHLTGFDIRNSLAYGPEGGSDLVARGRKSRKSSPPQHLFHGLGNSTEDFQYREVYGNKNRNQLDSLEDQCALRRLRLQQTFLAEADQDSHGKLIISTPHSHQAKEMAGSISTNRLSLDWNERVRFASGNNELSVLQTGQLVKVRRRKIRSRGQRQVAY</sequence>
<feature type="region of interest" description="Disordered" evidence="1">
    <location>
        <begin position="664"/>
        <end position="683"/>
    </location>
</feature>
<feature type="compositionally biased region" description="Polar residues" evidence="1">
    <location>
        <begin position="664"/>
        <end position="673"/>
    </location>
</feature>
<reference evidence="2 3" key="1">
    <citation type="journal article" date="2020" name="G3 (Bethesda)">
        <title>Improved Reference Genome for Cyclotella cryptica CCMP332, a Model for Cell Wall Morphogenesis, Salinity Adaptation, and Lipid Production in Diatoms (Bacillariophyta).</title>
        <authorList>
            <person name="Roberts W.R."/>
            <person name="Downey K.M."/>
            <person name="Ruck E.C."/>
            <person name="Traller J.C."/>
            <person name="Alverson A.J."/>
        </authorList>
    </citation>
    <scope>NUCLEOTIDE SEQUENCE [LARGE SCALE GENOMIC DNA]</scope>
    <source>
        <strain evidence="2 3">CCMP332</strain>
    </source>
</reference>
<dbReference type="AlphaFoldDB" id="A0ABD3P0E7"/>
<protein>
    <submittedName>
        <fullName evidence="2">Uncharacterized protein</fullName>
    </submittedName>
</protein>
<feature type="compositionally biased region" description="Basic and acidic residues" evidence="1">
    <location>
        <begin position="674"/>
        <end position="683"/>
    </location>
</feature>